<accession>A0A2U7XX21</accession>
<protein>
    <recommendedName>
        <fullName evidence="2">Glycosyl transferase</fullName>
    </recommendedName>
</protein>
<dbReference type="AlphaFoldDB" id="A0A2U7XX21"/>
<dbReference type="InterPro" id="IPR029465">
    <property type="entry name" value="ATPgrasp_TupA"/>
</dbReference>
<evidence type="ECO:0008006" key="2">
    <source>
        <dbReference type="Google" id="ProtNLM"/>
    </source>
</evidence>
<name>A0A2U7XX21_KLEPN</name>
<gene>
    <name evidence="1" type="ORF">pKP91-00061</name>
</gene>
<dbReference type="EMBL" id="MG736312">
    <property type="protein sequence ID" value="AVX52224.1"/>
    <property type="molecule type" value="Genomic_DNA"/>
</dbReference>
<geneLocation type="plasmid" evidence="1">
    <name>pKP91</name>
</geneLocation>
<evidence type="ECO:0000313" key="1">
    <source>
        <dbReference type="EMBL" id="AVX52224.1"/>
    </source>
</evidence>
<reference evidence="1" key="1">
    <citation type="journal article" date="2018" name="Emerg. Microbes Infect.">
        <title>Identified a colistin-resistance gene mcr-8.1 in klebsiella pneumoniae.</title>
        <authorList>
            <person name="Wang X."/>
            <person name="Wang Y."/>
            <person name="Shen Z."/>
        </authorList>
    </citation>
    <scope>NUCLEOTIDE SEQUENCE</scope>
    <source>
        <strain evidence="1">KP91</strain>
        <plasmid evidence="1">pKP91</plasmid>
    </source>
</reference>
<keyword evidence="1" id="KW-0614">Plasmid</keyword>
<sequence length="303" mass="35550">MTIYGNKMINLKQTLKYFEYQICKVRSLVVSDSYFLSARLKRICGYNPDIRNPVTLNEKICHRLVYNRDPLFTALADKLAVRKHISSRTNKVALVPLIGVYDDIREIEPCVLPNKFVLKCNHDSGSAIICNDKETFDFPMAMKKITHCLRKNMYYKTREWQYKNIKPVILCEKYIDIYTSQQRKITPEMLRIHCFHGTVGFIEADYSDEKGNEYINVFDSFWNLQPFNMEYPNTPYLVPKPRLLHQAVLASQELSEGIGYCRVDLMVLEQKIYFSEITLSPRRGKLIISPVQWDTTLGRMWTL</sequence>
<proteinExistence type="predicted"/>
<organism evidence="1">
    <name type="scientific">Klebsiella pneumoniae</name>
    <dbReference type="NCBI Taxonomy" id="573"/>
    <lineage>
        <taxon>Bacteria</taxon>
        <taxon>Pseudomonadati</taxon>
        <taxon>Pseudomonadota</taxon>
        <taxon>Gammaproteobacteria</taxon>
        <taxon>Enterobacterales</taxon>
        <taxon>Enterobacteriaceae</taxon>
        <taxon>Klebsiella/Raoultella group</taxon>
        <taxon>Klebsiella</taxon>
        <taxon>Klebsiella pneumoniae complex</taxon>
    </lineage>
</organism>
<dbReference type="Pfam" id="PF14305">
    <property type="entry name" value="ATPgrasp_TupA"/>
    <property type="match status" value="1"/>
</dbReference>